<reference evidence="1 2" key="1">
    <citation type="journal article" date="2018" name="BMC Genomics">
        <title>The genome of Naegleria lovaniensis, the basis for a comparative approach to unravel pathogenicity factors of the human pathogenic amoeba N. fowleri.</title>
        <authorList>
            <person name="Liechti N."/>
            <person name="Schurch N."/>
            <person name="Bruggmann R."/>
            <person name="Wittwer M."/>
        </authorList>
    </citation>
    <scope>NUCLEOTIDE SEQUENCE [LARGE SCALE GENOMIC DNA]</scope>
    <source>
        <strain evidence="1 2">ATCC 30569</strain>
    </source>
</reference>
<evidence type="ECO:0000313" key="1">
    <source>
        <dbReference type="EMBL" id="KAG2392827.1"/>
    </source>
</evidence>
<dbReference type="AlphaFoldDB" id="A0AA88KR06"/>
<dbReference type="Proteomes" id="UP000816034">
    <property type="component" value="Unassembled WGS sequence"/>
</dbReference>
<dbReference type="EMBL" id="PYSW02000004">
    <property type="protein sequence ID" value="KAG2392827.1"/>
    <property type="molecule type" value="Genomic_DNA"/>
</dbReference>
<gene>
    <name evidence="1" type="ORF">C9374_011552</name>
</gene>
<accession>A0AA88KR06</accession>
<name>A0AA88KR06_NAELO</name>
<protein>
    <submittedName>
        <fullName evidence="1">Uncharacterized protein</fullName>
    </submittedName>
</protein>
<evidence type="ECO:0000313" key="2">
    <source>
        <dbReference type="Proteomes" id="UP000816034"/>
    </source>
</evidence>
<dbReference type="GeneID" id="68104006"/>
<sequence length="181" mass="21627">MPEHEAFWARFKKSGETLGWVMIGTVSQTMTEFVSGTMWIVPRQIDNENHARSTSLESEIMSRHFEYSKCMADIVQFSKKFKTNDKHYVKEFLDGMEKEKRSEEIVRINDCRSLTKDWWRLVAKYSEHFGIDEESKPKYAERYRLFKSLVEPLDRLKDRNDLLDNKLYGYGMDLEKMTKKK</sequence>
<dbReference type="RefSeq" id="XP_044554721.1">
    <property type="nucleotide sequence ID" value="XM_044687220.1"/>
</dbReference>
<organism evidence="1 2">
    <name type="scientific">Naegleria lovaniensis</name>
    <name type="common">Amoeba</name>
    <dbReference type="NCBI Taxonomy" id="51637"/>
    <lineage>
        <taxon>Eukaryota</taxon>
        <taxon>Discoba</taxon>
        <taxon>Heterolobosea</taxon>
        <taxon>Tetramitia</taxon>
        <taxon>Eutetramitia</taxon>
        <taxon>Vahlkampfiidae</taxon>
        <taxon>Naegleria</taxon>
    </lineage>
</organism>
<keyword evidence="2" id="KW-1185">Reference proteome</keyword>
<proteinExistence type="predicted"/>
<comment type="caution">
    <text evidence="1">The sequence shown here is derived from an EMBL/GenBank/DDBJ whole genome shotgun (WGS) entry which is preliminary data.</text>
</comment>